<keyword evidence="5" id="KW-0408">Iron</keyword>
<comment type="cofactor">
    <cofactor evidence="1 7">
        <name>pyridoxal 5'-phosphate</name>
        <dbReference type="ChEBI" id="CHEBI:597326"/>
    </cofactor>
</comment>
<dbReference type="InterPro" id="IPR000192">
    <property type="entry name" value="Aminotrans_V_dom"/>
</dbReference>
<dbReference type="PANTHER" id="PTHR11601:SF50">
    <property type="entry name" value="CYSTEINE DESULFURASE ISCS 2-RELATED"/>
    <property type="match status" value="1"/>
</dbReference>
<dbReference type="GO" id="GO:0046872">
    <property type="term" value="F:metal ion binding"/>
    <property type="evidence" value="ECO:0007669"/>
    <property type="project" value="UniProtKB-KW"/>
</dbReference>
<evidence type="ECO:0000259" key="8">
    <source>
        <dbReference type="Pfam" id="PF00266"/>
    </source>
</evidence>
<dbReference type="PROSITE" id="PS00595">
    <property type="entry name" value="AA_TRANSFER_CLASS_5"/>
    <property type="match status" value="1"/>
</dbReference>
<evidence type="ECO:0000256" key="4">
    <source>
        <dbReference type="ARBA" id="ARBA00022898"/>
    </source>
</evidence>
<dbReference type="PANTHER" id="PTHR11601">
    <property type="entry name" value="CYSTEINE DESULFURYLASE FAMILY MEMBER"/>
    <property type="match status" value="1"/>
</dbReference>
<dbReference type="EMBL" id="JACEIQ010000001">
    <property type="protein sequence ID" value="MBA4493237.1"/>
    <property type="molecule type" value="Genomic_DNA"/>
</dbReference>
<evidence type="ECO:0000256" key="7">
    <source>
        <dbReference type="RuleBase" id="RU004504"/>
    </source>
</evidence>
<protein>
    <submittedName>
        <fullName evidence="9">Cysteine desulfurase</fullName>
    </submittedName>
</protein>
<accession>A0A7W1WNP9</accession>
<evidence type="ECO:0000313" key="9">
    <source>
        <dbReference type="EMBL" id="MBA4493237.1"/>
    </source>
</evidence>
<gene>
    <name evidence="9" type="ORF">H1191_02775</name>
</gene>
<evidence type="ECO:0000256" key="5">
    <source>
        <dbReference type="ARBA" id="ARBA00023004"/>
    </source>
</evidence>
<keyword evidence="10" id="KW-1185">Reference proteome</keyword>
<dbReference type="InterPro" id="IPR015422">
    <property type="entry name" value="PyrdxlP-dep_Trfase_small"/>
</dbReference>
<dbReference type="InterPro" id="IPR020578">
    <property type="entry name" value="Aminotrans_V_PyrdxlP_BS"/>
</dbReference>
<evidence type="ECO:0000256" key="1">
    <source>
        <dbReference type="ARBA" id="ARBA00001933"/>
    </source>
</evidence>
<dbReference type="GO" id="GO:0031071">
    <property type="term" value="F:cysteine desulfurase activity"/>
    <property type="evidence" value="ECO:0007669"/>
    <property type="project" value="UniProtKB-ARBA"/>
</dbReference>
<dbReference type="Gene3D" id="3.90.1150.10">
    <property type="entry name" value="Aspartate Aminotransferase, domain 1"/>
    <property type="match status" value="1"/>
</dbReference>
<dbReference type="FunFam" id="3.40.640.10:FF:000084">
    <property type="entry name" value="IscS-like cysteine desulfurase"/>
    <property type="match status" value="1"/>
</dbReference>
<keyword evidence="3" id="KW-0479">Metal-binding</keyword>
<feature type="domain" description="Aminotransferase class V" evidence="8">
    <location>
        <begin position="2"/>
        <end position="365"/>
    </location>
</feature>
<dbReference type="NCBIfam" id="NF002806">
    <property type="entry name" value="PRK02948.1"/>
    <property type="match status" value="1"/>
</dbReference>
<evidence type="ECO:0000256" key="6">
    <source>
        <dbReference type="ARBA" id="ARBA00023014"/>
    </source>
</evidence>
<name>A0A7W1WNP9_9BACL</name>
<proteinExistence type="inferred from homology"/>
<sequence>MIYLDNSATTPTDPEVIEVMSDVMKQVYGNPSSLHGLGMKAERLVEQARKVVAQTLGCTPHEIIFTSGGTEANNLAIKGVAERNPERKKHLITTEAEHASVYEVFQQLKKRGCQVTYLPVDSLGRVDPEEVEKAITEETVLVSVLHVNNEVGTIQPIEEIGRRLKKYPKVTFHVDAVQSFAKIPLLPAQAHVDLLSLSAHKFHGPKGVGALYKRKNITLAPLLAGGGQEGGIRSGTYNVPGIAGLAKAIVLAQQKRSQFLQNCEVWKETLLARLKDSLHPMRANGDLTPEGGAPYIVNLSFAGLKSEVLVHALEKENLFVSSKSACSSRAEVPSRVLKAMGLNNDEAVSSIRISMGFQTKAADIDHCADVLLRVVPQYQQVMKVRK</sequence>
<comment type="similarity">
    <text evidence="2">Belongs to the class-V pyridoxal-phosphate-dependent aminotransferase family. NifS/IscS subfamily.</text>
</comment>
<dbReference type="Proteomes" id="UP000535491">
    <property type="component" value="Unassembled WGS sequence"/>
</dbReference>
<reference evidence="9 10" key="1">
    <citation type="submission" date="2020-07" db="EMBL/GenBank/DDBJ databases">
        <authorList>
            <person name="Feng H."/>
        </authorList>
    </citation>
    <scope>NUCLEOTIDE SEQUENCE [LARGE SCALE GENOMIC DNA]</scope>
    <source>
        <strain evidence="10">s-10</strain>
    </source>
</reference>
<dbReference type="InterPro" id="IPR015421">
    <property type="entry name" value="PyrdxlP-dep_Trfase_major"/>
</dbReference>
<dbReference type="RefSeq" id="WP_181750436.1">
    <property type="nucleotide sequence ID" value="NZ_JACEIQ010000001.1"/>
</dbReference>
<dbReference type="InterPro" id="IPR016454">
    <property type="entry name" value="Cysteine_dSase"/>
</dbReference>
<dbReference type="PIRSF" id="PIRSF005572">
    <property type="entry name" value="NifS"/>
    <property type="match status" value="1"/>
</dbReference>
<dbReference type="GO" id="GO:0051536">
    <property type="term" value="F:iron-sulfur cluster binding"/>
    <property type="evidence" value="ECO:0007669"/>
    <property type="project" value="UniProtKB-KW"/>
</dbReference>
<dbReference type="SUPFAM" id="SSF53383">
    <property type="entry name" value="PLP-dependent transferases"/>
    <property type="match status" value="1"/>
</dbReference>
<dbReference type="Gene3D" id="3.40.640.10">
    <property type="entry name" value="Type I PLP-dependent aspartate aminotransferase-like (Major domain)"/>
    <property type="match status" value="1"/>
</dbReference>
<organism evidence="9 10">
    <name type="scientific">Paenactinomyces guangxiensis</name>
    <dbReference type="NCBI Taxonomy" id="1490290"/>
    <lineage>
        <taxon>Bacteria</taxon>
        <taxon>Bacillati</taxon>
        <taxon>Bacillota</taxon>
        <taxon>Bacilli</taxon>
        <taxon>Bacillales</taxon>
        <taxon>Thermoactinomycetaceae</taxon>
        <taxon>Paenactinomyces</taxon>
    </lineage>
</organism>
<keyword evidence="4" id="KW-0663">Pyridoxal phosphate</keyword>
<dbReference type="Gene3D" id="1.10.260.50">
    <property type="match status" value="1"/>
</dbReference>
<comment type="caution">
    <text evidence="9">The sequence shown here is derived from an EMBL/GenBank/DDBJ whole genome shotgun (WGS) entry which is preliminary data.</text>
</comment>
<evidence type="ECO:0000256" key="2">
    <source>
        <dbReference type="ARBA" id="ARBA00006490"/>
    </source>
</evidence>
<evidence type="ECO:0000313" key="10">
    <source>
        <dbReference type="Proteomes" id="UP000535491"/>
    </source>
</evidence>
<evidence type="ECO:0000256" key="3">
    <source>
        <dbReference type="ARBA" id="ARBA00022723"/>
    </source>
</evidence>
<dbReference type="AlphaFoldDB" id="A0A7W1WNP9"/>
<dbReference type="Pfam" id="PF00266">
    <property type="entry name" value="Aminotran_5"/>
    <property type="match status" value="1"/>
</dbReference>
<keyword evidence="6" id="KW-0411">Iron-sulfur</keyword>
<dbReference type="InterPro" id="IPR015424">
    <property type="entry name" value="PyrdxlP-dep_Trfase"/>
</dbReference>